<dbReference type="RefSeq" id="WP_344910712.1">
    <property type="nucleotide sequence ID" value="NZ_BAABDL010000048.1"/>
</dbReference>
<evidence type="ECO:0000313" key="3">
    <source>
        <dbReference type="Proteomes" id="UP001501734"/>
    </source>
</evidence>
<dbReference type="InterPro" id="IPR014248">
    <property type="entry name" value="Spore_coat_assembly_SafA"/>
</dbReference>
<name>A0ABP7VCQ7_9BACI</name>
<evidence type="ECO:0000313" key="2">
    <source>
        <dbReference type="EMBL" id="GAA4064482.1"/>
    </source>
</evidence>
<accession>A0ABP7VCQ7</accession>
<protein>
    <recommendedName>
        <fullName evidence="1">LysM domain-containing protein</fullName>
    </recommendedName>
</protein>
<sequence>MKIHIVQKGDTLWNLSKQYNVDFQALKAANSQLANPDMIMPGMKIKIPVDQKHVGHSKMMPAPKEKTMTPYKQLPTKAQPVIKEDDQKPKQKVEKKIPYPKLPPVSIQMPKLPNIYANQYHIDVDIDDHDTMIKTNQTTHQHHHPVQQAQPIEKQEPVKTEPVEQQYVPNMMWVPCLPCSMMPCPPQMPLNPCDAYQNPAALNPYYGYQNYQWQPGAVQPSNQKWGELDLNDQPDDNANQQFAYNPYYQMQWPMQQSYPYNYNYATYAPRDDQSEEN</sequence>
<dbReference type="Pfam" id="PF01476">
    <property type="entry name" value="LysM"/>
    <property type="match status" value="1"/>
</dbReference>
<keyword evidence="3" id="KW-1185">Reference proteome</keyword>
<dbReference type="PROSITE" id="PS51782">
    <property type="entry name" value="LYSM"/>
    <property type="match status" value="1"/>
</dbReference>
<dbReference type="CDD" id="cd00118">
    <property type="entry name" value="LysM"/>
    <property type="match status" value="1"/>
</dbReference>
<dbReference type="Proteomes" id="UP001501734">
    <property type="component" value="Unassembled WGS sequence"/>
</dbReference>
<feature type="domain" description="LysM" evidence="1">
    <location>
        <begin position="2"/>
        <end position="47"/>
    </location>
</feature>
<gene>
    <name evidence="2" type="ORF">GCM10022410_08780</name>
</gene>
<proteinExistence type="predicted"/>
<reference evidence="3" key="1">
    <citation type="journal article" date="2019" name="Int. J. Syst. Evol. Microbiol.">
        <title>The Global Catalogue of Microorganisms (GCM) 10K type strain sequencing project: providing services to taxonomists for standard genome sequencing and annotation.</title>
        <authorList>
            <consortium name="The Broad Institute Genomics Platform"/>
            <consortium name="The Broad Institute Genome Sequencing Center for Infectious Disease"/>
            <person name="Wu L."/>
            <person name="Ma J."/>
        </authorList>
    </citation>
    <scope>NUCLEOTIDE SEQUENCE [LARGE SCALE GENOMIC DNA]</scope>
    <source>
        <strain evidence="3">JCM 17250</strain>
    </source>
</reference>
<evidence type="ECO:0000259" key="1">
    <source>
        <dbReference type="PROSITE" id="PS51782"/>
    </source>
</evidence>
<dbReference type="SMART" id="SM00257">
    <property type="entry name" value="LysM"/>
    <property type="match status" value="1"/>
</dbReference>
<dbReference type="Gene3D" id="3.10.350.10">
    <property type="entry name" value="LysM domain"/>
    <property type="match status" value="1"/>
</dbReference>
<dbReference type="EMBL" id="BAABDL010000048">
    <property type="protein sequence ID" value="GAA4064482.1"/>
    <property type="molecule type" value="Genomic_DNA"/>
</dbReference>
<dbReference type="NCBIfam" id="TIGR02899">
    <property type="entry name" value="spore_safA"/>
    <property type="match status" value="1"/>
</dbReference>
<organism evidence="2 3">
    <name type="scientific">Amphibacillus indicireducens</name>
    <dbReference type="NCBI Taxonomy" id="1076330"/>
    <lineage>
        <taxon>Bacteria</taxon>
        <taxon>Bacillati</taxon>
        <taxon>Bacillota</taxon>
        <taxon>Bacilli</taxon>
        <taxon>Bacillales</taxon>
        <taxon>Bacillaceae</taxon>
        <taxon>Amphibacillus</taxon>
    </lineage>
</organism>
<dbReference type="InterPro" id="IPR018392">
    <property type="entry name" value="LysM"/>
</dbReference>
<dbReference type="SUPFAM" id="SSF54106">
    <property type="entry name" value="LysM domain"/>
    <property type="match status" value="1"/>
</dbReference>
<dbReference type="InterPro" id="IPR036779">
    <property type="entry name" value="LysM_dom_sf"/>
</dbReference>
<comment type="caution">
    <text evidence="2">The sequence shown here is derived from an EMBL/GenBank/DDBJ whole genome shotgun (WGS) entry which is preliminary data.</text>
</comment>